<evidence type="ECO:0000313" key="1">
    <source>
        <dbReference type="EMBL" id="KAG8096163.1"/>
    </source>
</evidence>
<name>A0A8J6C0M0_ZIZPA</name>
<accession>A0A8J6C0M0</accession>
<dbReference type="EMBL" id="JAAALK010000079">
    <property type="protein sequence ID" value="KAG8096163.1"/>
    <property type="molecule type" value="Genomic_DNA"/>
</dbReference>
<reference evidence="1" key="2">
    <citation type="submission" date="2021-02" db="EMBL/GenBank/DDBJ databases">
        <authorList>
            <person name="Kimball J.A."/>
            <person name="Haas M.W."/>
            <person name="Macchietto M."/>
            <person name="Kono T."/>
            <person name="Duquette J."/>
            <person name="Shao M."/>
        </authorList>
    </citation>
    <scope>NUCLEOTIDE SEQUENCE</scope>
    <source>
        <tissue evidence="1">Fresh leaf tissue</tissue>
    </source>
</reference>
<dbReference type="AlphaFoldDB" id="A0A8J6C0M0"/>
<dbReference type="Proteomes" id="UP000729402">
    <property type="component" value="Unassembled WGS sequence"/>
</dbReference>
<keyword evidence="2" id="KW-1185">Reference proteome</keyword>
<protein>
    <submittedName>
        <fullName evidence="1">Uncharacterized protein</fullName>
    </submittedName>
</protein>
<reference evidence="1" key="1">
    <citation type="journal article" date="2021" name="bioRxiv">
        <title>Whole Genome Assembly and Annotation of Northern Wild Rice, Zizania palustris L., Supports a Whole Genome Duplication in the Zizania Genus.</title>
        <authorList>
            <person name="Haas M."/>
            <person name="Kono T."/>
            <person name="Macchietto M."/>
            <person name="Millas R."/>
            <person name="McGilp L."/>
            <person name="Shao M."/>
            <person name="Duquette J."/>
            <person name="Hirsch C.N."/>
            <person name="Kimball J."/>
        </authorList>
    </citation>
    <scope>NUCLEOTIDE SEQUENCE</scope>
    <source>
        <tissue evidence="1">Fresh leaf tissue</tissue>
    </source>
</reference>
<organism evidence="1 2">
    <name type="scientific">Zizania palustris</name>
    <name type="common">Northern wild rice</name>
    <dbReference type="NCBI Taxonomy" id="103762"/>
    <lineage>
        <taxon>Eukaryota</taxon>
        <taxon>Viridiplantae</taxon>
        <taxon>Streptophyta</taxon>
        <taxon>Embryophyta</taxon>
        <taxon>Tracheophyta</taxon>
        <taxon>Spermatophyta</taxon>
        <taxon>Magnoliopsida</taxon>
        <taxon>Liliopsida</taxon>
        <taxon>Poales</taxon>
        <taxon>Poaceae</taxon>
        <taxon>BOP clade</taxon>
        <taxon>Oryzoideae</taxon>
        <taxon>Oryzeae</taxon>
        <taxon>Zizaniinae</taxon>
        <taxon>Zizania</taxon>
    </lineage>
</organism>
<proteinExistence type="predicted"/>
<gene>
    <name evidence="1" type="ORF">GUJ93_ZPchr0013g36893</name>
</gene>
<sequence>MRRAPAGPGPTPRGTACEAVSCSRAGSWLQVRNRYVAARGVRELATLRHASERCAYVRRAAWYGATGQARWPRRRSRELVSAVPGLARVGWGGGLPSLAAGGSSLSGRGGKLDQTVWMVSSFVRCFPLIDYLLYTP</sequence>
<evidence type="ECO:0000313" key="2">
    <source>
        <dbReference type="Proteomes" id="UP000729402"/>
    </source>
</evidence>
<comment type="caution">
    <text evidence="1">The sequence shown here is derived from an EMBL/GenBank/DDBJ whole genome shotgun (WGS) entry which is preliminary data.</text>
</comment>